<dbReference type="Proteomes" id="UP001152798">
    <property type="component" value="Chromosome 1"/>
</dbReference>
<feature type="compositionally biased region" description="Basic and acidic residues" evidence="1">
    <location>
        <begin position="56"/>
        <end position="68"/>
    </location>
</feature>
<proteinExistence type="predicted"/>
<feature type="region of interest" description="Disordered" evidence="1">
    <location>
        <begin position="250"/>
        <end position="319"/>
    </location>
</feature>
<feature type="region of interest" description="Disordered" evidence="1">
    <location>
        <begin position="829"/>
        <end position="848"/>
    </location>
</feature>
<protein>
    <submittedName>
        <fullName evidence="2">Uncharacterized protein</fullName>
    </submittedName>
</protein>
<feature type="region of interest" description="Disordered" evidence="1">
    <location>
        <begin position="586"/>
        <end position="606"/>
    </location>
</feature>
<dbReference type="EMBL" id="OV725077">
    <property type="protein sequence ID" value="CAH1390236.1"/>
    <property type="molecule type" value="Genomic_DNA"/>
</dbReference>
<feature type="compositionally biased region" description="Basic and acidic residues" evidence="1">
    <location>
        <begin position="689"/>
        <end position="699"/>
    </location>
</feature>
<feature type="compositionally biased region" description="Basic and acidic residues" evidence="1">
    <location>
        <begin position="954"/>
        <end position="964"/>
    </location>
</feature>
<accession>A0A9P0E1Z4</accession>
<feature type="compositionally biased region" description="Polar residues" evidence="1">
    <location>
        <begin position="422"/>
        <end position="431"/>
    </location>
</feature>
<feature type="region of interest" description="Disordered" evidence="1">
    <location>
        <begin position="933"/>
        <end position="964"/>
    </location>
</feature>
<dbReference type="OrthoDB" id="6428710at2759"/>
<feature type="compositionally biased region" description="Acidic residues" evidence="1">
    <location>
        <begin position="301"/>
        <end position="316"/>
    </location>
</feature>
<feature type="compositionally biased region" description="Acidic residues" evidence="1">
    <location>
        <begin position="767"/>
        <end position="783"/>
    </location>
</feature>
<evidence type="ECO:0000313" key="2">
    <source>
        <dbReference type="EMBL" id="CAH1390236.1"/>
    </source>
</evidence>
<feature type="compositionally biased region" description="Basic and acidic residues" evidence="1">
    <location>
        <begin position="659"/>
        <end position="678"/>
    </location>
</feature>
<organism evidence="2 3">
    <name type="scientific">Nezara viridula</name>
    <name type="common">Southern green stink bug</name>
    <name type="synonym">Cimex viridulus</name>
    <dbReference type="NCBI Taxonomy" id="85310"/>
    <lineage>
        <taxon>Eukaryota</taxon>
        <taxon>Metazoa</taxon>
        <taxon>Ecdysozoa</taxon>
        <taxon>Arthropoda</taxon>
        <taxon>Hexapoda</taxon>
        <taxon>Insecta</taxon>
        <taxon>Pterygota</taxon>
        <taxon>Neoptera</taxon>
        <taxon>Paraneoptera</taxon>
        <taxon>Hemiptera</taxon>
        <taxon>Heteroptera</taxon>
        <taxon>Panheteroptera</taxon>
        <taxon>Pentatomomorpha</taxon>
        <taxon>Pentatomoidea</taxon>
        <taxon>Pentatomidae</taxon>
        <taxon>Pentatominae</taxon>
        <taxon>Nezara</taxon>
    </lineage>
</organism>
<feature type="region of interest" description="Disordered" evidence="1">
    <location>
        <begin position="647"/>
        <end position="727"/>
    </location>
</feature>
<feature type="compositionally biased region" description="Low complexity" evidence="1">
    <location>
        <begin position="45"/>
        <end position="55"/>
    </location>
</feature>
<reference evidence="2" key="1">
    <citation type="submission" date="2022-01" db="EMBL/GenBank/DDBJ databases">
        <authorList>
            <person name="King R."/>
        </authorList>
    </citation>
    <scope>NUCLEOTIDE SEQUENCE</scope>
</reference>
<feature type="region of interest" description="Disordered" evidence="1">
    <location>
        <begin position="1"/>
        <end position="117"/>
    </location>
</feature>
<feature type="region of interest" description="Disordered" evidence="1">
    <location>
        <begin position="742"/>
        <end position="807"/>
    </location>
</feature>
<gene>
    <name evidence="2" type="ORF">NEZAVI_LOCUS1470</name>
</gene>
<name>A0A9P0E1Z4_NEZVI</name>
<feature type="compositionally biased region" description="Basic and acidic residues" evidence="1">
    <location>
        <begin position="91"/>
        <end position="105"/>
    </location>
</feature>
<dbReference type="AlphaFoldDB" id="A0A9P0E1Z4"/>
<feature type="compositionally biased region" description="Basic and acidic residues" evidence="1">
    <location>
        <begin position="381"/>
        <end position="406"/>
    </location>
</feature>
<feature type="compositionally biased region" description="Basic and acidic residues" evidence="1">
    <location>
        <begin position="250"/>
        <end position="259"/>
    </location>
</feature>
<sequence length="964" mass="108430">MDKKESQQKSKKGAAPFASVEDLSDDSPEDRAKLEVPGARSGVTPRIDISRASSSSHHEDSSPERELFGGEGGGVKVGLGFTEDMALELRSSTEELDFHEPEPERKSKRKKLQQQQAVVVTKYDLETEYEKEIRERKDSGCSEGGLLFIGGRTSRLSSIGSAASGGSGVSAGSAVSHLSAASNLSRASRCSSPHKMLLETSFCGPKPIPTLSLEAEYPPSESVEAALLKRKADPTGAILPNCLEVRDNKPRRCSSERAVRPQVTVQAARSSSARTAKRPNVSKKNDDNELFKIIPLHGSLDDDDDDSVDNPVEDFQPENGIYIPLKGPIIDCRKQEEEPKRKKPEMEDSELFTFISLHGDDEEVQNKKNNQSVQYKSWEEAAKWVDLTKPRSPEPPKPGRLELEKKKNGRSLGQIPRDDSRTPSPASSYSRGNIFRRSSDSSSSSKKSGGSGESKSKKDSRNKSMFTALFRKNVKEVPPRKSNYQDKAPIDPKLTNVEYKFKQDEHVIDKDTIIIPLHSPDEVVEPLIRYDPAKDDTDILKDIRPEIKPESSVPHNQRSSLDEHTIEKNIVVVDVINEDTKEPVKNKVNRQEKKEDPVRSEMKELIKPDVSEQLKFECKGASTEIKKNIKELTKKVEGLEIQHLECEPRVRRSSSVSSREVEYSKEQKESAIKSEERNVNLVGNQESLENERQESDETVRQASQETVIENPGASEEVLANEISPNQEEVVLSSIIQDEEIESLIKKEEDSENNLTKSEGHERQSSESEVDMEVEREVEAEECDEERKGLFHQTDSQEDELPYVPTTLPQERSVAVPIIPIRQRVSEVKTCPVERPRSTTPIQPSNLEEYATFHEPRPSLTQEKMQITLPRTDSFGKGRGRGKASSPPPLPPRAPQWVAFDEPERRRPPRRITTLPYTYVNPEECTCECHETQHRSTKDSQCSKPEQCSYPKKGSRTEKEKRYRT</sequence>
<feature type="region of interest" description="Disordered" evidence="1">
    <location>
        <begin position="381"/>
        <end position="489"/>
    </location>
</feature>
<evidence type="ECO:0000256" key="1">
    <source>
        <dbReference type="SAM" id="MobiDB-lite"/>
    </source>
</evidence>
<feature type="compositionally biased region" description="Polar residues" evidence="1">
    <location>
        <begin position="858"/>
        <end position="870"/>
    </location>
</feature>
<feature type="compositionally biased region" description="Low complexity" evidence="1">
    <location>
        <begin position="262"/>
        <end position="274"/>
    </location>
</feature>
<keyword evidence="3" id="KW-1185">Reference proteome</keyword>
<evidence type="ECO:0000313" key="3">
    <source>
        <dbReference type="Proteomes" id="UP001152798"/>
    </source>
</evidence>
<feature type="region of interest" description="Disordered" evidence="1">
    <location>
        <begin position="853"/>
        <end position="911"/>
    </location>
</feature>